<dbReference type="FunFam" id="1.10.8.50:FF:000003">
    <property type="entry name" value="Formamidopyrimidine-DNA glycosylase"/>
    <property type="match status" value="1"/>
</dbReference>
<evidence type="ECO:0000256" key="10">
    <source>
        <dbReference type="ARBA" id="ARBA00023204"/>
    </source>
</evidence>
<evidence type="ECO:0000256" key="4">
    <source>
        <dbReference type="ARBA" id="ARBA00022723"/>
    </source>
</evidence>
<keyword evidence="4 15" id="KW-0479">Metal-binding</keyword>
<dbReference type="GO" id="GO:0034039">
    <property type="term" value="F:8-oxo-7,8-dihydroguanine DNA N-glycosylase activity"/>
    <property type="evidence" value="ECO:0007669"/>
    <property type="project" value="TreeGrafter"/>
</dbReference>
<feature type="active site" description="Proton donor; for delta-elimination activity" evidence="15">
    <location>
        <position position="269"/>
    </location>
</feature>
<evidence type="ECO:0000256" key="11">
    <source>
        <dbReference type="ARBA" id="ARBA00023239"/>
    </source>
</evidence>
<comment type="cofactor">
    <cofactor evidence="15">
        <name>Zn(2+)</name>
        <dbReference type="ChEBI" id="CHEBI:29105"/>
    </cofactor>
    <text evidence="15">Binds 1 zinc ion per subunit.</text>
</comment>
<feature type="binding site" evidence="15">
    <location>
        <position position="99"/>
    </location>
    <ligand>
        <name>DNA</name>
        <dbReference type="ChEBI" id="CHEBI:16991"/>
    </ligand>
</feature>
<evidence type="ECO:0000256" key="2">
    <source>
        <dbReference type="ARBA" id="ARBA00009409"/>
    </source>
</evidence>
<dbReference type="InterPro" id="IPR015887">
    <property type="entry name" value="DNA_glyclase_Znf_dom_DNA_BS"/>
</dbReference>
<proteinExistence type="inferred from homology"/>
<dbReference type="Gene3D" id="3.20.190.10">
    <property type="entry name" value="MutM-like, N-terminal"/>
    <property type="match status" value="1"/>
</dbReference>
<name>A0A6F8PKK8_9GAMM</name>
<reference evidence="19" key="1">
    <citation type="submission" date="2019-11" db="EMBL/GenBank/DDBJ databases">
        <title>Isolation and characterization of two novel species in the genus Thiomicrorhabdus.</title>
        <authorList>
            <person name="Mochizuki J."/>
            <person name="Kojima H."/>
            <person name="Fukui M."/>
        </authorList>
    </citation>
    <scope>NUCLEOTIDE SEQUENCE [LARGE SCALE GENOMIC DNA]</scope>
    <source>
        <strain evidence="19">AkT22</strain>
    </source>
</reference>
<dbReference type="Pfam" id="PF06827">
    <property type="entry name" value="zf-FPG_IleRS"/>
    <property type="match status" value="1"/>
</dbReference>
<dbReference type="SUPFAM" id="SSF46946">
    <property type="entry name" value="S13-like H2TH domain"/>
    <property type="match status" value="1"/>
</dbReference>
<dbReference type="SMART" id="SM00898">
    <property type="entry name" value="Fapy_DNA_glyco"/>
    <property type="match status" value="1"/>
</dbReference>
<evidence type="ECO:0000256" key="14">
    <source>
        <dbReference type="ARBA" id="ARBA00044632"/>
    </source>
</evidence>
<keyword evidence="13 15" id="KW-0326">Glycosidase</keyword>
<keyword evidence="11 15" id="KW-0456">Lyase</keyword>
<dbReference type="HAMAP" id="MF_00103">
    <property type="entry name" value="Fapy_DNA_glycosyl"/>
    <property type="match status" value="1"/>
</dbReference>
<dbReference type="SMART" id="SM01232">
    <property type="entry name" value="H2TH"/>
    <property type="match status" value="1"/>
</dbReference>
<comment type="function">
    <text evidence="15">Involved in base excision repair of DNA damaged by oxidation or by mutagenic agents. Acts as DNA glycosylase that recognizes and removes damaged bases. Has a preference for oxidized purines, such as 7,8-dihydro-8-oxoguanine (8-oxoG). Has AP (apurinic/apyrimidinic) lyase activity and introduces nicks in the DNA strand. Cleaves the DNA backbone by beta-delta elimination to generate a single-strand break at the site of the removed base with both 3'- and 5'-phosphates.</text>
</comment>
<dbReference type="EMBL" id="AP021888">
    <property type="protein sequence ID" value="BBP42530.1"/>
    <property type="molecule type" value="Genomic_DNA"/>
</dbReference>
<keyword evidence="9 15" id="KW-0238">DNA-binding</keyword>
<evidence type="ECO:0000256" key="6">
    <source>
        <dbReference type="ARBA" id="ARBA00022771"/>
    </source>
</evidence>
<feature type="active site" description="Proton donor; for beta-elimination activity" evidence="15">
    <location>
        <position position="58"/>
    </location>
</feature>
<evidence type="ECO:0000259" key="16">
    <source>
        <dbReference type="PROSITE" id="PS51066"/>
    </source>
</evidence>
<dbReference type="InterPro" id="IPR010979">
    <property type="entry name" value="Ribosomal_uS13-like_H2TH"/>
</dbReference>
<dbReference type="NCBIfam" id="TIGR00577">
    <property type="entry name" value="fpg"/>
    <property type="match status" value="1"/>
</dbReference>
<dbReference type="RefSeq" id="WP_173290040.1">
    <property type="nucleotide sequence ID" value="NZ_AP021888.1"/>
</dbReference>
<dbReference type="GO" id="GO:0140078">
    <property type="term" value="F:class I DNA-(apurinic or apyrimidinic site) endonuclease activity"/>
    <property type="evidence" value="ECO:0007669"/>
    <property type="project" value="UniProtKB-EC"/>
</dbReference>
<feature type="domain" description="FPG-type" evidence="16">
    <location>
        <begin position="245"/>
        <end position="279"/>
    </location>
</feature>
<dbReference type="PROSITE" id="PS51066">
    <property type="entry name" value="ZF_FPG_2"/>
    <property type="match status" value="1"/>
</dbReference>
<evidence type="ECO:0000313" key="18">
    <source>
        <dbReference type="EMBL" id="BBP42530.1"/>
    </source>
</evidence>
<comment type="catalytic activity">
    <reaction evidence="1 15">
        <text>Hydrolysis of DNA containing ring-opened 7-methylguanine residues, releasing 2,6-diamino-4-hydroxy-5-(N-methyl)formamidopyrimidine.</text>
        <dbReference type="EC" id="3.2.2.23"/>
    </reaction>
</comment>
<dbReference type="NCBIfam" id="NF002211">
    <property type="entry name" value="PRK01103.1"/>
    <property type="match status" value="1"/>
</dbReference>
<dbReference type="InterPro" id="IPR010663">
    <property type="entry name" value="Znf_FPG/IleRS"/>
</dbReference>
<organism evidence="18 19">
    <name type="scientific">Thiosulfativibrio zosterae</name>
    <dbReference type="NCBI Taxonomy" id="2675053"/>
    <lineage>
        <taxon>Bacteria</taxon>
        <taxon>Pseudomonadati</taxon>
        <taxon>Pseudomonadota</taxon>
        <taxon>Gammaproteobacteria</taxon>
        <taxon>Thiotrichales</taxon>
        <taxon>Piscirickettsiaceae</taxon>
        <taxon>Thiosulfativibrio</taxon>
    </lineage>
</organism>
<keyword evidence="12 15" id="KW-0511">Multifunctional enzyme</keyword>
<evidence type="ECO:0000256" key="7">
    <source>
        <dbReference type="ARBA" id="ARBA00022801"/>
    </source>
</evidence>
<feature type="binding site" evidence="15">
    <location>
        <position position="160"/>
    </location>
    <ligand>
        <name>DNA</name>
        <dbReference type="ChEBI" id="CHEBI:16991"/>
    </ligand>
</feature>
<keyword evidence="7 15" id="KW-0378">Hydrolase</keyword>
<dbReference type="InterPro" id="IPR020629">
    <property type="entry name" value="FPG_Glyclase"/>
</dbReference>
<evidence type="ECO:0000313" key="19">
    <source>
        <dbReference type="Proteomes" id="UP000501466"/>
    </source>
</evidence>
<comment type="subunit">
    <text evidence="3 15">Monomer.</text>
</comment>
<evidence type="ECO:0000259" key="17">
    <source>
        <dbReference type="PROSITE" id="PS51068"/>
    </source>
</evidence>
<keyword evidence="8 15" id="KW-0862">Zinc</keyword>
<feature type="binding site" evidence="15">
    <location>
        <position position="118"/>
    </location>
    <ligand>
        <name>DNA</name>
        <dbReference type="ChEBI" id="CHEBI:16991"/>
    </ligand>
</feature>
<dbReference type="FunFam" id="3.20.190.10:FF:000001">
    <property type="entry name" value="Formamidopyrimidine-DNA glycosylase"/>
    <property type="match status" value="1"/>
</dbReference>
<dbReference type="Proteomes" id="UP000501466">
    <property type="component" value="Chromosome"/>
</dbReference>
<dbReference type="InterPro" id="IPR015886">
    <property type="entry name" value="H2TH_FPG"/>
</dbReference>
<feature type="active site" description="Schiff-base intermediate with DNA" evidence="15">
    <location>
        <position position="2"/>
    </location>
</feature>
<protein>
    <recommendedName>
        <fullName evidence="15">Formamidopyrimidine-DNA glycosylase</fullName>
        <shortName evidence="15">Fapy-DNA glycosylase</shortName>
        <ecNumber evidence="15">3.2.2.23</ecNumber>
    </recommendedName>
    <alternativeName>
        <fullName evidence="15">DNA-(apurinic or apyrimidinic site) lyase MutM</fullName>
        <shortName evidence="15">AP lyase MutM</shortName>
        <ecNumber evidence="15">4.2.99.18</ecNumber>
    </alternativeName>
</protein>
<dbReference type="KEGG" id="tzo:THMIRHAT_02760"/>
<keyword evidence="5 15" id="KW-0227">DNA damage</keyword>
<dbReference type="Pfam" id="PF06831">
    <property type="entry name" value="H2TH"/>
    <property type="match status" value="1"/>
</dbReference>
<dbReference type="PROSITE" id="PS51068">
    <property type="entry name" value="FPG_CAT"/>
    <property type="match status" value="1"/>
</dbReference>
<keyword evidence="10 15" id="KW-0234">DNA repair</keyword>
<feature type="active site" description="Proton donor" evidence="15">
    <location>
        <position position="3"/>
    </location>
</feature>
<evidence type="ECO:0000256" key="13">
    <source>
        <dbReference type="ARBA" id="ARBA00023295"/>
    </source>
</evidence>
<dbReference type="GO" id="GO:0003684">
    <property type="term" value="F:damaged DNA binding"/>
    <property type="evidence" value="ECO:0007669"/>
    <property type="project" value="InterPro"/>
</dbReference>
<evidence type="ECO:0000256" key="5">
    <source>
        <dbReference type="ARBA" id="ARBA00022763"/>
    </source>
</evidence>
<keyword evidence="6 15" id="KW-0863">Zinc-finger</keyword>
<dbReference type="AlphaFoldDB" id="A0A6F8PKK8"/>
<sequence length="283" mass="31766">MPELPEVETTRRGITPQTQHQTITHMVIRNASLRWPVDDNLPQKLPGLVIFDIQRRGKYLILHMAKRAEKGTAMGHLLIHLGMSGSLRVVPPQSPVKKHDHIDLVMGNGLCLRYHDPRRFGAWLWWEGALNEHPLLKHLGPEPLAEDFNAPYLFAKSRKRQVAIKNFIMTSQTVVGCGNIYANESLFLSCIHPQMLASQLTLKQAERLVDNIKFVLARSIEQGGTTLRDFLSPDGTPGYFVQQLHVYGKTGEPCTACGTAIEKVIINQRASFYCPSCQPKVSA</sequence>
<comment type="catalytic activity">
    <reaction evidence="14 15">
        <text>2'-deoxyribonucleotide-(2'-deoxyribose 5'-phosphate)-2'-deoxyribonucleotide-DNA = a 3'-end 2'-deoxyribonucleotide-(2,3-dehydro-2,3-deoxyribose 5'-phosphate)-DNA + a 5'-end 5'-phospho-2'-deoxyribonucleoside-DNA + H(+)</text>
        <dbReference type="Rhea" id="RHEA:66592"/>
        <dbReference type="Rhea" id="RHEA-COMP:13180"/>
        <dbReference type="Rhea" id="RHEA-COMP:16897"/>
        <dbReference type="Rhea" id="RHEA-COMP:17067"/>
        <dbReference type="ChEBI" id="CHEBI:15378"/>
        <dbReference type="ChEBI" id="CHEBI:136412"/>
        <dbReference type="ChEBI" id="CHEBI:157695"/>
        <dbReference type="ChEBI" id="CHEBI:167181"/>
        <dbReference type="EC" id="4.2.99.18"/>
    </reaction>
</comment>
<gene>
    <name evidence="15 18" type="primary">mutM</name>
    <name evidence="15" type="synonym">fpg</name>
    <name evidence="18" type="ORF">THMIRHAT_02760</name>
</gene>
<dbReference type="GO" id="GO:0008270">
    <property type="term" value="F:zinc ion binding"/>
    <property type="evidence" value="ECO:0007669"/>
    <property type="project" value="UniProtKB-UniRule"/>
</dbReference>
<dbReference type="Gene3D" id="1.10.8.50">
    <property type="match status" value="1"/>
</dbReference>
<dbReference type="EC" id="4.2.99.18" evidence="15"/>
<evidence type="ECO:0000256" key="15">
    <source>
        <dbReference type="HAMAP-Rule" id="MF_00103"/>
    </source>
</evidence>
<evidence type="ECO:0000256" key="1">
    <source>
        <dbReference type="ARBA" id="ARBA00001668"/>
    </source>
</evidence>
<evidence type="ECO:0000256" key="12">
    <source>
        <dbReference type="ARBA" id="ARBA00023268"/>
    </source>
</evidence>
<dbReference type="InterPro" id="IPR000214">
    <property type="entry name" value="Znf_DNA_glyclase/AP_lyase"/>
</dbReference>
<dbReference type="PANTHER" id="PTHR22993:SF9">
    <property type="entry name" value="FORMAMIDOPYRIMIDINE-DNA GLYCOSYLASE"/>
    <property type="match status" value="1"/>
</dbReference>
<dbReference type="PANTHER" id="PTHR22993">
    <property type="entry name" value="FORMAMIDOPYRIMIDINE-DNA GLYCOSYLASE"/>
    <property type="match status" value="1"/>
</dbReference>
<evidence type="ECO:0000256" key="8">
    <source>
        <dbReference type="ARBA" id="ARBA00022833"/>
    </source>
</evidence>
<dbReference type="SUPFAM" id="SSF57716">
    <property type="entry name" value="Glucocorticoid receptor-like (DNA-binding domain)"/>
    <property type="match status" value="1"/>
</dbReference>
<dbReference type="PROSITE" id="PS01242">
    <property type="entry name" value="ZF_FPG_1"/>
    <property type="match status" value="1"/>
</dbReference>
<comment type="similarity">
    <text evidence="2 15">Belongs to the FPG family.</text>
</comment>
<feature type="domain" description="Formamidopyrimidine-DNA glycosylase catalytic" evidence="17">
    <location>
        <begin position="2"/>
        <end position="121"/>
    </location>
</feature>
<evidence type="ECO:0000256" key="9">
    <source>
        <dbReference type="ARBA" id="ARBA00023125"/>
    </source>
</evidence>
<dbReference type="InterPro" id="IPR012319">
    <property type="entry name" value="FPG_cat"/>
</dbReference>
<evidence type="ECO:0000256" key="3">
    <source>
        <dbReference type="ARBA" id="ARBA00011245"/>
    </source>
</evidence>
<dbReference type="SUPFAM" id="SSF81624">
    <property type="entry name" value="N-terminal domain of MutM-like DNA repair proteins"/>
    <property type="match status" value="1"/>
</dbReference>
<accession>A0A6F8PKK8</accession>
<dbReference type="CDD" id="cd08966">
    <property type="entry name" value="EcFpg-like_N"/>
    <property type="match status" value="1"/>
</dbReference>
<dbReference type="InterPro" id="IPR035937">
    <property type="entry name" value="FPG_N"/>
</dbReference>
<keyword evidence="19" id="KW-1185">Reference proteome</keyword>
<dbReference type="GO" id="GO:0006284">
    <property type="term" value="P:base-excision repair"/>
    <property type="evidence" value="ECO:0007669"/>
    <property type="project" value="InterPro"/>
</dbReference>
<dbReference type="EC" id="3.2.2.23" evidence="15"/>
<dbReference type="Pfam" id="PF01149">
    <property type="entry name" value="Fapy_DNA_glyco"/>
    <property type="match status" value="1"/>
</dbReference>